<gene>
    <name evidence="5" type="ORF">AMTR_s00036p00100550</name>
</gene>
<dbReference type="AlphaFoldDB" id="U5D1P0"/>
<dbReference type="OMA" id="LISLWIC"/>
<sequence length="570" mass="63559">MDCISPVVDVVTKYLCDPFFRQIGYLVNVKENVKKLAKEMGTGTKGDVQRSLDTARREGKSSTHAVEVWLRQVQEIEANAVAIQAEYEKGKTCLRGLGPNCWWYYRLGKRAAKLMVEVEDKYKENFDGVATTPPPEVVEELETTPIDDQQTATDMIQKVLDCINDEETRIIGVYGMGGIGKTTLMKNVNNRLGSSSCFDTVIWVTVSNNPDVASMQKKIGDRLGLDISKAADIGSEPLKVLRNKRFLLILDDVWKRFELKTLGIPRPTVGNKSKVILTTRYAHVCSDMEADRSIEVKKLPEAEARSLFRKKAGPLVASESIESLAETILKRCYGLPLSIVTVARAMANKKEVAEWEDAIAEMNLSAANLRGEEYHLLNFCVGEGLVDRQGTRDRPATLHAARNKACTLARSLKAAGMLEDGDDGKTWKLHDVLRDLALWITSTKSVEGLMFIVKAPEAAEWQEAERISLRDKNVEELPELSECTKLRTLLLCCNKSLKAIPQLRFFECMHSLRELDLSETGIKSLPHSLSNLVNLRVLCLAHCEGLEEELPPEIGELGKLQVLDLEGALD</sequence>
<dbReference type="GO" id="GO:0043531">
    <property type="term" value="F:ADP binding"/>
    <property type="evidence" value="ECO:0007669"/>
    <property type="project" value="InterPro"/>
</dbReference>
<keyword evidence="6" id="KW-1185">Reference proteome</keyword>
<dbReference type="eggNOG" id="KOG4658">
    <property type="taxonomic scope" value="Eukaryota"/>
</dbReference>
<dbReference type="SUPFAM" id="SSF52540">
    <property type="entry name" value="P-loop containing nucleoside triphosphate hydrolases"/>
    <property type="match status" value="1"/>
</dbReference>
<dbReference type="InterPro" id="IPR050905">
    <property type="entry name" value="Plant_NBS-LRR"/>
</dbReference>
<keyword evidence="2" id="KW-0611">Plant defense</keyword>
<evidence type="ECO:0000256" key="3">
    <source>
        <dbReference type="ARBA" id="ARBA00022840"/>
    </source>
</evidence>
<reference evidence="6" key="1">
    <citation type="journal article" date="2013" name="Science">
        <title>The Amborella genome and the evolution of flowering plants.</title>
        <authorList>
            <consortium name="Amborella Genome Project"/>
        </authorList>
    </citation>
    <scope>NUCLEOTIDE SEQUENCE [LARGE SCALE GENOMIC DNA]</scope>
</reference>
<dbReference type="InterPro" id="IPR042197">
    <property type="entry name" value="Apaf_helical"/>
</dbReference>
<dbReference type="Pfam" id="PF00931">
    <property type="entry name" value="NB-ARC"/>
    <property type="match status" value="1"/>
</dbReference>
<dbReference type="Gene3D" id="1.10.8.430">
    <property type="entry name" value="Helical domain of apoptotic protease-activating factors"/>
    <property type="match status" value="1"/>
</dbReference>
<dbReference type="PANTHER" id="PTHR33463:SF204">
    <property type="entry name" value="NB-ARC DOMAIN-CONTAINING PROTEIN"/>
    <property type="match status" value="1"/>
</dbReference>
<dbReference type="PANTHER" id="PTHR33463">
    <property type="entry name" value="NB-ARC DOMAIN-CONTAINING PROTEIN-RELATED"/>
    <property type="match status" value="1"/>
</dbReference>
<dbReference type="InterPro" id="IPR032675">
    <property type="entry name" value="LRR_dom_sf"/>
</dbReference>
<dbReference type="GO" id="GO:0005524">
    <property type="term" value="F:ATP binding"/>
    <property type="evidence" value="ECO:0007669"/>
    <property type="project" value="UniProtKB-KW"/>
</dbReference>
<keyword evidence="3" id="KW-0547">Nucleotide-binding</keyword>
<protein>
    <recommendedName>
        <fullName evidence="4">NB-ARC domain-containing protein</fullName>
    </recommendedName>
</protein>
<dbReference type="Proteomes" id="UP000017836">
    <property type="component" value="Unassembled WGS sequence"/>
</dbReference>
<dbReference type="PRINTS" id="PR00364">
    <property type="entry name" value="DISEASERSIST"/>
</dbReference>
<dbReference type="FunFam" id="3.40.50.300:FF:001091">
    <property type="entry name" value="Probable disease resistance protein At1g61300"/>
    <property type="match status" value="1"/>
</dbReference>
<comment type="similarity">
    <text evidence="1">Belongs to the disease resistance NB-LRR family.</text>
</comment>
<evidence type="ECO:0000256" key="2">
    <source>
        <dbReference type="ARBA" id="ARBA00022821"/>
    </source>
</evidence>
<dbReference type="InterPro" id="IPR002182">
    <property type="entry name" value="NB-ARC"/>
</dbReference>
<accession>U5D1P0</accession>
<dbReference type="Gene3D" id="3.40.50.300">
    <property type="entry name" value="P-loop containing nucleotide triphosphate hydrolases"/>
    <property type="match status" value="1"/>
</dbReference>
<feature type="domain" description="NB-ARC" evidence="4">
    <location>
        <begin position="154"/>
        <end position="313"/>
    </location>
</feature>
<dbReference type="Gramene" id="ERN15322">
    <property type="protein sequence ID" value="ERN15322"/>
    <property type="gene ID" value="AMTR_s00036p00100550"/>
</dbReference>
<dbReference type="EMBL" id="KI392503">
    <property type="protein sequence ID" value="ERN15322.1"/>
    <property type="molecule type" value="Genomic_DNA"/>
</dbReference>
<name>U5D1P0_AMBTC</name>
<evidence type="ECO:0000313" key="5">
    <source>
        <dbReference type="EMBL" id="ERN15322.1"/>
    </source>
</evidence>
<dbReference type="Gene3D" id="3.80.10.10">
    <property type="entry name" value="Ribonuclease Inhibitor"/>
    <property type="match status" value="1"/>
</dbReference>
<dbReference type="SUPFAM" id="SSF52058">
    <property type="entry name" value="L domain-like"/>
    <property type="match status" value="1"/>
</dbReference>
<proteinExistence type="inferred from homology"/>
<dbReference type="GO" id="GO:0006952">
    <property type="term" value="P:defense response"/>
    <property type="evidence" value="ECO:0007669"/>
    <property type="project" value="UniProtKB-KW"/>
</dbReference>
<keyword evidence="3" id="KW-0067">ATP-binding</keyword>
<evidence type="ECO:0000313" key="6">
    <source>
        <dbReference type="Proteomes" id="UP000017836"/>
    </source>
</evidence>
<dbReference type="HOGENOM" id="CLU_000427_4_0_1"/>
<dbReference type="InterPro" id="IPR027417">
    <property type="entry name" value="P-loop_NTPase"/>
</dbReference>
<evidence type="ECO:0000256" key="1">
    <source>
        <dbReference type="ARBA" id="ARBA00008894"/>
    </source>
</evidence>
<dbReference type="Pfam" id="PF13855">
    <property type="entry name" value="LRR_8"/>
    <property type="match status" value="1"/>
</dbReference>
<evidence type="ECO:0000259" key="4">
    <source>
        <dbReference type="Pfam" id="PF00931"/>
    </source>
</evidence>
<dbReference type="InterPro" id="IPR001611">
    <property type="entry name" value="Leu-rich_rpt"/>
</dbReference>
<organism evidence="5 6">
    <name type="scientific">Amborella trichopoda</name>
    <dbReference type="NCBI Taxonomy" id="13333"/>
    <lineage>
        <taxon>Eukaryota</taxon>
        <taxon>Viridiplantae</taxon>
        <taxon>Streptophyta</taxon>
        <taxon>Embryophyta</taxon>
        <taxon>Tracheophyta</taxon>
        <taxon>Spermatophyta</taxon>
        <taxon>Magnoliopsida</taxon>
        <taxon>Amborellales</taxon>
        <taxon>Amborellaceae</taxon>
        <taxon>Amborella</taxon>
    </lineage>
</organism>